<evidence type="ECO:0000259" key="10">
    <source>
        <dbReference type="PROSITE" id="PS51755"/>
    </source>
</evidence>
<dbReference type="PROSITE" id="PS51755">
    <property type="entry name" value="OMPR_PHOB"/>
    <property type="match status" value="1"/>
</dbReference>
<evidence type="ECO:0000256" key="5">
    <source>
        <dbReference type="ARBA" id="ARBA00023125"/>
    </source>
</evidence>
<feature type="DNA-binding region" description="OmpR/PhoB-type" evidence="8">
    <location>
        <begin position="126"/>
        <end position="227"/>
    </location>
</feature>
<keyword evidence="5 8" id="KW-0238">DNA-binding</keyword>
<dbReference type="Gene3D" id="1.10.10.10">
    <property type="entry name" value="Winged helix-like DNA-binding domain superfamily/Winged helix DNA-binding domain"/>
    <property type="match status" value="1"/>
</dbReference>
<dbReference type="InterPro" id="IPR011006">
    <property type="entry name" value="CheY-like_superfamily"/>
</dbReference>
<dbReference type="Proteomes" id="UP000298347">
    <property type="component" value="Unassembled WGS sequence"/>
</dbReference>
<evidence type="ECO:0000256" key="4">
    <source>
        <dbReference type="ARBA" id="ARBA00023015"/>
    </source>
</evidence>
<organism evidence="11 12">
    <name type="scientific">Sporolactobacillus shoreae</name>
    <dbReference type="NCBI Taxonomy" id="1465501"/>
    <lineage>
        <taxon>Bacteria</taxon>
        <taxon>Bacillati</taxon>
        <taxon>Bacillota</taxon>
        <taxon>Bacilli</taxon>
        <taxon>Bacillales</taxon>
        <taxon>Sporolactobacillaceae</taxon>
        <taxon>Sporolactobacillus</taxon>
    </lineage>
</organism>
<feature type="modified residue" description="4-aspartylphosphate" evidence="7">
    <location>
        <position position="53"/>
    </location>
</feature>
<evidence type="ECO:0000256" key="1">
    <source>
        <dbReference type="ARBA" id="ARBA00004496"/>
    </source>
</evidence>
<evidence type="ECO:0000256" key="7">
    <source>
        <dbReference type="PROSITE-ProRule" id="PRU00169"/>
    </source>
</evidence>
<dbReference type="Gene3D" id="3.40.50.2300">
    <property type="match status" value="1"/>
</dbReference>
<dbReference type="SMART" id="SM00862">
    <property type="entry name" value="Trans_reg_C"/>
    <property type="match status" value="1"/>
</dbReference>
<protein>
    <submittedName>
        <fullName evidence="11">Response regulator transcription factor</fullName>
    </submittedName>
</protein>
<keyword evidence="12" id="KW-1185">Reference proteome</keyword>
<feature type="domain" description="OmpR/PhoB-type" evidence="10">
    <location>
        <begin position="126"/>
        <end position="227"/>
    </location>
</feature>
<dbReference type="InterPro" id="IPR039420">
    <property type="entry name" value="WalR-like"/>
</dbReference>
<evidence type="ECO:0000313" key="11">
    <source>
        <dbReference type="EMBL" id="TGA98916.1"/>
    </source>
</evidence>
<dbReference type="InterPro" id="IPR001867">
    <property type="entry name" value="OmpR/PhoB-type_DNA-bd"/>
</dbReference>
<keyword evidence="4" id="KW-0805">Transcription regulation</keyword>
<feature type="domain" description="Response regulatory" evidence="9">
    <location>
        <begin position="4"/>
        <end position="118"/>
    </location>
</feature>
<gene>
    <name evidence="11" type="ORF">E4665_06205</name>
</gene>
<dbReference type="GO" id="GO:0000976">
    <property type="term" value="F:transcription cis-regulatory region binding"/>
    <property type="evidence" value="ECO:0007669"/>
    <property type="project" value="TreeGrafter"/>
</dbReference>
<evidence type="ECO:0000256" key="3">
    <source>
        <dbReference type="ARBA" id="ARBA00023012"/>
    </source>
</evidence>
<dbReference type="GO" id="GO:0005829">
    <property type="term" value="C:cytosol"/>
    <property type="evidence" value="ECO:0007669"/>
    <property type="project" value="TreeGrafter"/>
</dbReference>
<dbReference type="RefSeq" id="WP_135347936.1">
    <property type="nucleotide sequence ID" value="NZ_SRJD01000005.1"/>
</dbReference>
<dbReference type="CDD" id="cd00383">
    <property type="entry name" value="trans_reg_C"/>
    <property type="match status" value="1"/>
</dbReference>
<dbReference type="Pfam" id="PF00486">
    <property type="entry name" value="Trans_reg_C"/>
    <property type="match status" value="1"/>
</dbReference>
<keyword evidence="3" id="KW-0902">Two-component regulatory system</keyword>
<dbReference type="InterPro" id="IPR036388">
    <property type="entry name" value="WH-like_DNA-bd_sf"/>
</dbReference>
<dbReference type="InterPro" id="IPR001789">
    <property type="entry name" value="Sig_transdc_resp-reg_receiver"/>
</dbReference>
<dbReference type="GO" id="GO:0000156">
    <property type="term" value="F:phosphorelay response regulator activity"/>
    <property type="evidence" value="ECO:0007669"/>
    <property type="project" value="TreeGrafter"/>
</dbReference>
<name>A0A4Z0GR46_9BACL</name>
<dbReference type="Gene3D" id="6.10.250.690">
    <property type="match status" value="1"/>
</dbReference>
<comment type="caution">
    <text evidence="11">The sequence shown here is derived from an EMBL/GenBank/DDBJ whole genome shotgun (WGS) entry which is preliminary data.</text>
</comment>
<dbReference type="EMBL" id="SRJD01000005">
    <property type="protein sequence ID" value="TGA98916.1"/>
    <property type="molecule type" value="Genomic_DNA"/>
</dbReference>
<reference evidence="11 12" key="1">
    <citation type="journal article" date="2015" name="Int. J. Syst. Evol. Microbiol.">
        <title>Sporolactobacillus shoreae sp. nov. and Sporolactobacillus spathodeae sp. nov., two spore-forming lactic acid bacteria isolated from tree barks in Thailand.</title>
        <authorList>
            <person name="Thamacharoensuk T."/>
            <person name="Kitahara M."/>
            <person name="Ohkuma M."/>
            <person name="Thongchul N."/>
            <person name="Tanasupawat S."/>
        </authorList>
    </citation>
    <scope>NUCLEOTIDE SEQUENCE [LARGE SCALE GENOMIC DNA]</scope>
    <source>
        <strain evidence="11 12">BK92</strain>
    </source>
</reference>
<evidence type="ECO:0000313" key="12">
    <source>
        <dbReference type="Proteomes" id="UP000298347"/>
    </source>
</evidence>
<dbReference type="Pfam" id="PF00072">
    <property type="entry name" value="Response_reg"/>
    <property type="match status" value="1"/>
</dbReference>
<dbReference type="AlphaFoldDB" id="A0A4Z0GR46"/>
<dbReference type="GO" id="GO:0032993">
    <property type="term" value="C:protein-DNA complex"/>
    <property type="evidence" value="ECO:0007669"/>
    <property type="project" value="TreeGrafter"/>
</dbReference>
<dbReference type="FunFam" id="1.10.10.10:FF:000018">
    <property type="entry name" value="DNA-binding response regulator ResD"/>
    <property type="match status" value="1"/>
</dbReference>
<dbReference type="GO" id="GO:0006355">
    <property type="term" value="P:regulation of DNA-templated transcription"/>
    <property type="evidence" value="ECO:0007669"/>
    <property type="project" value="InterPro"/>
</dbReference>
<dbReference type="OrthoDB" id="9790442at2"/>
<keyword evidence="2 7" id="KW-0597">Phosphoprotein</keyword>
<dbReference type="PANTHER" id="PTHR48111">
    <property type="entry name" value="REGULATOR OF RPOS"/>
    <property type="match status" value="1"/>
</dbReference>
<evidence type="ECO:0000256" key="8">
    <source>
        <dbReference type="PROSITE-ProRule" id="PRU01091"/>
    </source>
</evidence>
<dbReference type="SMART" id="SM00448">
    <property type="entry name" value="REC"/>
    <property type="match status" value="1"/>
</dbReference>
<comment type="subcellular location">
    <subcellularLocation>
        <location evidence="1">Cytoplasm</location>
    </subcellularLocation>
</comment>
<keyword evidence="6" id="KW-0804">Transcription</keyword>
<dbReference type="SUPFAM" id="SSF52172">
    <property type="entry name" value="CheY-like"/>
    <property type="match status" value="1"/>
</dbReference>
<proteinExistence type="predicted"/>
<dbReference type="PANTHER" id="PTHR48111:SF2">
    <property type="entry name" value="RESPONSE REGULATOR SAER"/>
    <property type="match status" value="1"/>
</dbReference>
<evidence type="ECO:0000256" key="6">
    <source>
        <dbReference type="ARBA" id="ARBA00023163"/>
    </source>
</evidence>
<evidence type="ECO:0000256" key="2">
    <source>
        <dbReference type="ARBA" id="ARBA00022553"/>
    </source>
</evidence>
<dbReference type="PROSITE" id="PS50110">
    <property type="entry name" value="RESPONSE_REGULATORY"/>
    <property type="match status" value="1"/>
</dbReference>
<sequence length="230" mass="26364">MPETILIVDDEPTIVDVAKRYLEKENFKVLTASNGGEALEICRHRSVHLIVTDIMMPEVDGYDFILQIIDSGKEIPFLFISAKTQEQDRLYSLTLGADDYVTKPFSPRELVLRVKNILRRVNKNAGHTINRGALKIDYEKRSATLYDVPLDLTLKEFDLLWVLALDQERVYSKSELFDKVWGAEYYEDANTMNVHIHHLREKLERASDGSPHPVIKTVWGLGYKLEGDGT</sequence>
<accession>A0A4Z0GR46</accession>
<evidence type="ECO:0000259" key="9">
    <source>
        <dbReference type="PROSITE" id="PS50110"/>
    </source>
</evidence>